<reference evidence="1" key="1">
    <citation type="submission" date="2021-01" db="EMBL/GenBank/DDBJ databases">
        <authorList>
            <consortium name="Genoscope - CEA"/>
            <person name="William W."/>
        </authorList>
    </citation>
    <scope>NUCLEOTIDE SEQUENCE</scope>
</reference>
<evidence type="ECO:0000313" key="1">
    <source>
        <dbReference type="EMBL" id="CAF2048071.1"/>
    </source>
</evidence>
<dbReference type="EMBL" id="HG994363">
    <property type="protein sequence ID" value="CAF2048071.1"/>
    <property type="molecule type" value="Genomic_DNA"/>
</dbReference>
<dbReference type="Proteomes" id="UP001295469">
    <property type="component" value="Chromosome A09"/>
</dbReference>
<organism evidence="1">
    <name type="scientific">Brassica napus</name>
    <name type="common">Rape</name>
    <dbReference type="NCBI Taxonomy" id="3708"/>
    <lineage>
        <taxon>Eukaryota</taxon>
        <taxon>Viridiplantae</taxon>
        <taxon>Streptophyta</taxon>
        <taxon>Embryophyta</taxon>
        <taxon>Tracheophyta</taxon>
        <taxon>Spermatophyta</taxon>
        <taxon>Magnoliopsida</taxon>
        <taxon>eudicotyledons</taxon>
        <taxon>Gunneridae</taxon>
        <taxon>Pentapetalae</taxon>
        <taxon>rosids</taxon>
        <taxon>malvids</taxon>
        <taxon>Brassicales</taxon>
        <taxon>Brassicaceae</taxon>
        <taxon>Brassiceae</taxon>
        <taxon>Brassica</taxon>
    </lineage>
</organism>
<protein>
    <submittedName>
        <fullName evidence="1">(rape) hypothetical protein</fullName>
    </submittedName>
</protein>
<gene>
    <name evidence="1" type="ORF">DARMORV10_A09P49700.1</name>
</gene>
<sequence>MAKSVILLAHLKVGHCSRSSSDAGKLLPLSIISQKLLRFLISSVTLQMLSSEKRNELYKSSSFKTFIFRVFNHHHRDLIRERRYTLESDLQKLSTNSDFQP</sequence>
<dbReference type="AlphaFoldDB" id="A0A816PFY2"/>
<proteinExistence type="predicted"/>
<name>A0A816PFY2_BRANA</name>
<accession>A0A816PFY2</accession>